<dbReference type="SMART" id="SM00420">
    <property type="entry name" value="HTH_DEOR"/>
    <property type="match status" value="1"/>
</dbReference>
<dbReference type="SUPFAM" id="SSF46785">
    <property type="entry name" value="Winged helix' DNA-binding domain"/>
    <property type="match status" value="1"/>
</dbReference>
<dbReference type="Pfam" id="PF25583">
    <property type="entry name" value="WCX"/>
    <property type="match status" value="1"/>
</dbReference>
<evidence type="ECO:0000313" key="4">
    <source>
        <dbReference type="EMBL" id="MFC4220554.1"/>
    </source>
</evidence>
<sequence length="320" mass="36946">MGMDTAKRFDRIVAILIQLQSKRIVKAQELADRFDVSLRTIYRDIRTLEASGVPIVSEAGVGYSIMEGYRLPPVMFTREEAGSFVAAEKLMQKFTDKSLGTYYESAMFKLKSVLRGKEKAWVEALESQVSIFPGQELFNATIPNALEILFESIAEKTQVFLKYESLREDAPSERNIEPVGVFHENNFWYILGYCHLRKDYRHFRTDRILQIKRTPHSFALEHGTIDEHRSKNDEIQKTKVIILVNKTVAKYIQGSKKHYGFVSEKPKDGEVEMTFMTTDLANGFARWYLMFGDYAKIVEPEDLKKRIAELLQKNQDMLSA</sequence>
<dbReference type="InterPro" id="IPR028349">
    <property type="entry name" value="PafC-like"/>
</dbReference>
<dbReference type="PANTHER" id="PTHR34580">
    <property type="match status" value="1"/>
</dbReference>
<dbReference type="InterPro" id="IPR013196">
    <property type="entry name" value="HTH_11"/>
</dbReference>
<dbReference type="RefSeq" id="WP_379764518.1">
    <property type="nucleotide sequence ID" value="NZ_JBHSCL010000004.1"/>
</dbReference>
<evidence type="ECO:0000259" key="3">
    <source>
        <dbReference type="PROSITE" id="PS51000"/>
    </source>
</evidence>
<feature type="domain" description="HTH deoR-type" evidence="3">
    <location>
        <begin position="8"/>
        <end position="63"/>
    </location>
</feature>
<reference evidence="5" key="1">
    <citation type="journal article" date="2019" name="Int. J. Syst. Evol. Microbiol.">
        <title>The Global Catalogue of Microorganisms (GCM) 10K type strain sequencing project: providing services to taxonomists for standard genome sequencing and annotation.</title>
        <authorList>
            <consortium name="The Broad Institute Genomics Platform"/>
            <consortium name="The Broad Institute Genome Sequencing Center for Infectious Disease"/>
            <person name="Wu L."/>
            <person name="Ma J."/>
        </authorList>
    </citation>
    <scope>NUCLEOTIDE SEQUENCE [LARGE SCALE GENOMIC DNA]</scope>
    <source>
        <strain evidence="5">CGMCC 1.15774</strain>
    </source>
</reference>
<keyword evidence="1" id="KW-0805">Transcription regulation</keyword>
<keyword evidence="5" id="KW-1185">Reference proteome</keyword>
<dbReference type="PIRSF" id="PIRSF016838">
    <property type="entry name" value="PafC"/>
    <property type="match status" value="1"/>
</dbReference>
<evidence type="ECO:0000256" key="2">
    <source>
        <dbReference type="ARBA" id="ARBA00023163"/>
    </source>
</evidence>
<accession>A0ABV8PLZ9</accession>
<dbReference type="EMBL" id="JBHSCL010000004">
    <property type="protein sequence ID" value="MFC4220554.1"/>
    <property type="molecule type" value="Genomic_DNA"/>
</dbReference>
<dbReference type="PROSITE" id="PS51000">
    <property type="entry name" value="HTH_DEOR_2"/>
    <property type="match status" value="1"/>
</dbReference>
<dbReference type="PANTHER" id="PTHR34580:SF3">
    <property type="entry name" value="PROTEIN PAFB"/>
    <property type="match status" value="1"/>
</dbReference>
<dbReference type="Proteomes" id="UP001595841">
    <property type="component" value="Unassembled WGS sequence"/>
</dbReference>
<evidence type="ECO:0000313" key="5">
    <source>
        <dbReference type="Proteomes" id="UP001595841"/>
    </source>
</evidence>
<dbReference type="Pfam" id="PF08279">
    <property type="entry name" value="HTH_11"/>
    <property type="match status" value="1"/>
</dbReference>
<dbReference type="Pfam" id="PF13280">
    <property type="entry name" value="WYL"/>
    <property type="match status" value="1"/>
</dbReference>
<keyword evidence="2" id="KW-0804">Transcription</keyword>
<dbReference type="InterPro" id="IPR026881">
    <property type="entry name" value="WYL_dom"/>
</dbReference>
<comment type="caution">
    <text evidence="4">The sequence shown here is derived from an EMBL/GenBank/DDBJ whole genome shotgun (WGS) entry which is preliminary data.</text>
</comment>
<dbReference type="InterPro" id="IPR001034">
    <property type="entry name" value="DeoR_HTH"/>
</dbReference>
<dbReference type="Gene3D" id="1.10.10.10">
    <property type="entry name" value="Winged helix-like DNA-binding domain superfamily/Winged helix DNA-binding domain"/>
    <property type="match status" value="1"/>
</dbReference>
<protein>
    <submittedName>
        <fullName evidence="4">Helix-turn-helix transcriptional regulator</fullName>
    </submittedName>
</protein>
<name>A0ABV8PLZ9_9FLAO</name>
<dbReference type="InterPro" id="IPR051534">
    <property type="entry name" value="CBASS_pafABC_assoc_protein"/>
</dbReference>
<organism evidence="4 5">
    <name type="scientific">Flagellimonas marina</name>
    <dbReference type="NCBI Taxonomy" id="1775168"/>
    <lineage>
        <taxon>Bacteria</taxon>
        <taxon>Pseudomonadati</taxon>
        <taxon>Bacteroidota</taxon>
        <taxon>Flavobacteriia</taxon>
        <taxon>Flavobacteriales</taxon>
        <taxon>Flavobacteriaceae</taxon>
        <taxon>Flagellimonas</taxon>
    </lineage>
</organism>
<evidence type="ECO:0000256" key="1">
    <source>
        <dbReference type="ARBA" id="ARBA00023015"/>
    </source>
</evidence>
<dbReference type="InterPro" id="IPR057727">
    <property type="entry name" value="WCX_dom"/>
</dbReference>
<dbReference type="InterPro" id="IPR036390">
    <property type="entry name" value="WH_DNA-bd_sf"/>
</dbReference>
<dbReference type="PROSITE" id="PS52050">
    <property type="entry name" value="WYL"/>
    <property type="match status" value="1"/>
</dbReference>
<proteinExistence type="predicted"/>
<dbReference type="InterPro" id="IPR036388">
    <property type="entry name" value="WH-like_DNA-bd_sf"/>
</dbReference>
<gene>
    <name evidence="4" type="ORF">ACFOWS_10435</name>
</gene>